<organism evidence="1 2">
    <name type="scientific">Pantoea osteomyelitidis</name>
    <dbReference type="NCBI Taxonomy" id="3230026"/>
    <lineage>
        <taxon>Bacteria</taxon>
        <taxon>Pseudomonadati</taxon>
        <taxon>Pseudomonadota</taxon>
        <taxon>Gammaproteobacteria</taxon>
        <taxon>Enterobacterales</taxon>
        <taxon>Erwiniaceae</taxon>
        <taxon>Pantoea</taxon>
    </lineage>
</organism>
<gene>
    <name evidence="1" type="ORF">ABU178_05275</name>
</gene>
<keyword evidence="2" id="KW-1185">Reference proteome</keyword>
<sequence>MTDNITVNANIVIGESVLQLIDEQHLPDKNALLAHLVWQAEHESDDTRLLALWQARRRLHPAAQNSRIRQLYASTSAQSR</sequence>
<proteinExistence type="predicted"/>
<name>A0ABW7PUV9_9GAMM</name>
<dbReference type="Proteomes" id="UP001611251">
    <property type="component" value="Unassembled WGS sequence"/>
</dbReference>
<reference evidence="1 2" key="1">
    <citation type="submission" date="2024-08" db="EMBL/GenBank/DDBJ databases">
        <title>Pantoea ronii - a newly identified human opportunistic pathogen.</title>
        <authorList>
            <person name="Keidar-Friedman D."/>
            <person name="Sorek N."/>
            <person name="Leshin-Carmel D."/>
            <person name="Tsur A."/>
            <person name="Amsalem M."/>
            <person name="Tolkach D."/>
            <person name="Brosh-Nissimov T."/>
        </authorList>
    </citation>
    <scope>NUCLEOTIDE SEQUENCE [LARGE SCALE GENOMIC DNA]</scope>
    <source>
        <strain evidence="1 2">AA23256</strain>
    </source>
</reference>
<evidence type="ECO:0000313" key="2">
    <source>
        <dbReference type="Proteomes" id="UP001611251"/>
    </source>
</evidence>
<dbReference type="EMBL" id="JBGFSN010000004">
    <property type="protein sequence ID" value="MFH8133589.1"/>
    <property type="molecule type" value="Genomic_DNA"/>
</dbReference>
<comment type="caution">
    <text evidence="1">The sequence shown here is derived from an EMBL/GenBank/DDBJ whole genome shotgun (WGS) entry which is preliminary data.</text>
</comment>
<accession>A0ABW7PUV9</accession>
<dbReference type="RefSeq" id="WP_397212689.1">
    <property type="nucleotide sequence ID" value="NZ_JBGFSN010000004.1"/>
</dbReference>
<protein>
    <submittedName>
        <fullName evidence="1">Uncharacterized protein</fullName>
    </submittedName>
</protein>
<evidence type="ECO:0000313" key="1">
    <source>
        <dbReference type="EMBL" id="MFH8133589.1"/>
    </source>
</evidence>